<keyword evidence="3" id="KW-1185">Reference proteome</keyword>
<dbReference type="EMBL" id="KK088442">
    <property type="protein sequence ID" value="EYE91687.1"/>
    <property type="molecule type" value="Genomic_DNA"/>
</dbReference>
<dbReference type="InterPro" id="IPR023213">
    <property type="entry name" value="CAT-like_dom_sf"/>
</dbReference>
<sequence>MDWTESKPGIWNKPFDGAERAFYNMSQAFIGVGKEHGSIHAVCNVRFGPPIPDPPTALRQAWQALRFECPTLSLVTNGPTKIYQQPDGMAAIEEWTNETMIVEERRKLGEVLECLHLQRLPCLYYFPWSSEVLFHSSHWRIDGIGTCMLLDRLFYLAAHPVDLSCLEWRREMYHLSPPMEDAANSPVQVDADMDEFARNLVEKNHRHSTTGVPYKGNLSTPPGSSQGQKIILTKEATDALVAACRMSNISVTAAIHAALADAVFHPCAVYLTGINPTVQRDSSFTARTTSLTKRYKNWYSDLYLRSLRPFYQYHGETLSKRAIETRTSPPSNVIVSSLGVVDRYLSGDYGDAVQVVGFHFGCSILTRQMTLYPWTFRGEMHLAVNYNEAYHDISARDLLFRIMEVLERELDL</sequence>
<reference evidence="3" key="1">
    <citation type="journal article" date="2014" name="Nat. Commun.">
        <title>Genomic adaptations of the halophilic Dead Sea filamentous fungus Eurotium rubrum.</title>
        <authorList>
            <person name="Kis-Papo T."/>
            <person name="Weig A.R."/>
            <person name="Riley R."/>
            <person name="Persoh D."/>
            <person name="Salamov A."/>
            <person name="Sun H."/>
            <person name="Lipzen A."/>
            <person name="Wasser S.P."/>
            <person name="Rambold G."/>
            <person name="Grigoriev I.V."/>
            <person name="Nevo E."/>
        </authorList>
    </citation>
    <scope>NUCLEOTIDE SEQUENCE [LARGE SCALE GENOMIC DNA]</scope>
    <source>
        <strain evidence="3">CBS 135680</strain>
    </source>
</reference>
<feature type="region of interest" description="Disordered" evidence="1">
    <location>
        <begin position="207"/>
        <end position="227"/>
    </location>
</feature>
<protein>
    <submittedName>
        <fullName evidence="2">Uncharacterized protein</fullName>
    </submittedName>
</protein>
<dbReference type="Gene3D" id="3.30.559.30">
    <property type="entry name" value="Nonribosomal peptide synthetase, condensation domain"/>
    <property type="match status" value="1"/>
</dbReference>
<dbReference type="PANTHER" id="PTHR42034">
    <property type="entry name" value="CHROMOSOME 7, WHOLE GENOME SHOTGUN SEQUENCE-RELATED"/>
    <property type="match status" value="1"/>
</dbReference>
<evidence type="ECO:0000313" key="2">
    <source>
        <dbReference type="EMBL" id="EYE91687.1"/>
    </source>
</evidence>
<dbReference type="SUPFAM" id="SSF52777">
    <property type="entry name" value="CoA-dependent acyltransferases"/>
    <property type="match status" value="1"/>
</dbReference>
<dbReference type="PANTHER" id="PTHR42034:SF1">
    <property type="entry name" value="CONDENSATION DOMAIN-CONTAINING PROTEIN"/>
    <property type="match status" value="1"/>
</dbReference>
<dbReference type="Proteomes" id="UP000019804">
    <property type="component" value="Unassembled WGS sequence"/>
</dbReference>
<evidence type="ECO:0000313" key="3">
    <source>
        <dbReference type="Proteomes" id="UP000019804"/>
    </source>
</evidence>
<dbReference type="Gene3D" id="3.30.559.10">
    <property type="entry name" value="Chloramphenicol acetyltransferase-like domain"/>
    <property type="match status" value="1"/>
</dbReference>
<organism evidence="2 3">
    <name type="scientific">Aspergillus ruber (strain CBS 135680)</name>
    <dbReference type="NCBI Taxonomy" id="1388766"/>
    <lineage>
        <taxon>Eukaryota</taxon>
        <taxon>Fungi</taxon>
        <taxon>Dikarya</taxon>
        <taxon>Ascomycota</taxon>
        <taxon>Pezizomycotina</taxon>
        <taxon>Eurotiomycetes</taxon>
        <taxon>Eurotiomycetidae</taxon>
        <taxon>Eurotiales</taxon>
        <taxon>Aspergillaceae</taxon>
        <taxon>Aspergillus</taxon>
        <taxon>Aspergillus subgen. Aspergillus</taxon>
    </lineage>
</organism>
<name>A0A017S413_ASPRC</name>
<gene>
    <name evidence="2" type="ORF">EURHEDRAFT_518217</name>
</gene>
<dbReference type="GeneID" id="63701772"/>
<dbReference type="AlphaFoldDB" id="A0A017S413"/>
<evidence type="ECO:0000256" key="1">
    <source>
        <dbReference type="SAM" id="MobiDB-lite"/>
    </source>
</evidence>
<accession>A0A017S413</accession>
<proteinExistence type="predicted"/>
<dbReference type="RefSeq" id="XP_040635377.1">
    <property type="nucleotide sequence ID" value="XM_040786648.1"/>
</dbReference>
<dbReference type="HOGENOM" id="CLU_029138_1_0_1"/>
<dbReference type="STRING" id="1388766.A0A017S413"/>
<dbReference type="OrthoDB" id="2548233at2759"/>
<feature type="compositionally biased region" description="Polar residues" evidence="1">
    <location>
        <begin position="217"/>
        <end position="227"/>
    </location>
</feature>